<dbReference type="GO" id="GO:0009088">
    <property type="term" value="P:threonine biosynthetic process"/>
    <property type="evidence" value="ECO:0007669"/>
    <property type="project" value="UniProtKB-UniPathway"/>
</dbReference>
<dbReference type="InterPro" id="IPR001342">
    <property type="entry name" value="HDH_cat"/>
</dbReference>
<evidence type="ECO:0000256" key="1">
    <source>
        <dbReference type="ARBA" id="ARBA00005056"/>
    </source>
</evidence>
<keyword evidence="13 14" id="KW-0521">NADP</keyword>
<evidence type="ECO:0000259" key="17">
    <source>
        <dbReference type="Pfam" id="PF03447"/>
    </source>
</evidence>
<dbReference type="PANTHER" id="PTHR43331:SF1">
    <property type="entry name" value="HOMOSERINE DEHYDROGENASE"/>
    <property type="match status" value="1"/>
</dbReference>
<evidence type="ECO:0000256" key="13">
    <source>
        <dbReference type="PIRSR" id="PIRSR036497-2"/>
    </source>
</evidence>
<dbReference type="Gene3D" id="3.40.50.720">
    <property type="entry name" value="NAD(P)-binding Rossmann-like Domain"/>
    <property type="match status" value="1"/>
</dbReference>
<dbReference type="Pfam" id="PF00742">
    <property type="entry name" value="Homoserine_dh"/>
    <property type="match status" value="1"/>
</dbReference>
<protein>
    <recommendedName>
        <fullName evidence="5 14">Homoserine dehydrogenase</fullName>
        <ecNumber evidence="4 14">1.1.1.3</ecNumber>
    </recommendedName>
</protein>
<name>A0A6I5A2K2_9BACI</name>
<comment type="catalytic activity">
    <reaction evidence="11">
        <text>L-homoserine + NADP(+) = L-aspartate 4-semialdehyde + NADPH + H(+)</text>
        <dbReference type="Rhea" id="RHEA:15761"/>
        <dbReference type="ChEBI" id="CHEBI:15378"/>
        <dbReference type="ChEBI" id="CHEBI:57476"/>
        <dbReference type="ChEBI" id="CHEBI:57783"/>
        <dbReference type="ChEBI" id="CHEBI:58349"/>
        <dbReference type="ChEBI" id="CHEBI:537519"/>
        <dbReference type="EC" id="1.1.1.3"/>
    </reaction>
    <physiologicalReaction direction="right-to-left" evidence="11">
        <dbReference type="Rhea" id="RHEA:15763"/>
    </physiologicalReaction>
</comment>
<dbReference type="InterPro" id="IPR019811">
    <property type="entry name" value="HDH_CS"/>
</dbReference>
<comment type="caution">
    <text evidence="18">The sequence shown here is derived from an EMBL/GenBank/DDBJ whole genome shotgun (WGS) entry which is preliminary data.</text>
</comment>
<dbReference type="UniPathway" id="UPA00051">
    <property type="reaction ID" value="UER00465"/>
</dbReference>
<accession>A0A6I5A2K2</accession>
<evidence type="ECO:0000256" key="9">
    <source>
        <dbReference type="ARBA" id="ARBA00023053"/>
    </source>
</evidence>
<keyword evidence="8 14" id="KW-0560">Oxidoreductase</keyword>
<dbReference type="Proteomes" id="UP000468638">
    <property type="component" value="Unassembled WGS sequence"/>
</dbReference>
<evidence type="ECO:0000256" key="14">
    <source>
        <dbReference type="RuleBase" id="RU000579"/>
    </source>
</evidence>
<evidence type="ECO:0000256" key="2">
    <source>
        <dbReference type="ARBA" id="ARBA00005062"/>
    </source>
</evidence>
<dbReference type="PANTHER" id="PTHR43331">
    <property type="entry name" value="HOMOSERINE DEHYDROGENASE"/>
    <property type="match status" value="1"/>
</dbReference>
<evidence type="ECO:0000256" key="8">
    <source>
        <dbReference type="ARBA" id="ARBA00023002"/>
    </source>
</evidence>
<keyword evidence="7 14" id="KW-0791">Threonine biosynthesis</keyword>
<reference evidence="18 19" key="1">
    <citation type="submission" date="2019-11" db="EMBL/GenBank/DDBJ databases">
        <title>Genome sequences of 17 halophilic strains isolated from different environments.</title>
        <authorList>
            <person name="Furrow R.E."/>
        </authorList>
    </citation>
    <scope>NUCLEOTIDE SEQUENCE [LARGE SCALE GENOMIC DNA]</scope>
    <source>
        <strain evidence="18 19">22514_16_FS</strain>
    </source>
</reference>
<dbReference type="InterPro" id="IPR036291">
    <property type="entry name" value="NAD(P)-bd_dom_sf"/>
</dbReference>
<dbReference type="NCBIfam" id="NF004976">
    <property type="entry name" value="PRK06349.1"/>
    <property type="match status" value="1"/>
</dbReference>
<organism evidence="18 19">
    <name type="scientific">Pontibacillus yanchengensis</name>
    <dbReference type="NCBI Taxonomy" id="462910"/>
    <lineage>
        <taxon>Bacteria</taxon>
        <taxon>Bacillati</taxon>
        <taxon>Bacillota</taxon>
        <taxon>Bacilli</taxon>
        <taxon>Bacillales</taxon>
        <taxon>Bacillaceae</taxon>
        <taxon>Pontibacillus</taxon>
    </lineage>
</organism>
<dbReference type="SUPFAM" id="SSF55347">
    <property type="entry name" value="Glyceraldehyde-3-phosphate dehydrogenase-like, C-terminal domain"/>
    <property type="match status" value="1"/>
</dbReference>
<dbReference type="AlphaFoldDB" id="A0A6I5A2K2"/>
<dbReference type="GO" id="GO:0050661">
    <property type="term" value="F:NADP binding"/>
    <property type="evidence" value="ECO:0007669"/>
    <property type="project" value="InterPro"/>
</dbReference>
<dbReference type="NCBIfam" id="NF004912">
    <property type="entry name" value="PRK06270.1"/>
    <property type="match status" value="1"/>
</dbReference>
<dbReference type="InterPro" id="IPR005106">
    <property type="entry name" value="Asp/hSer_DH_NAD-bd"/>
</dbReference>
<evidence type="ECO:0000256" key="15">
    <source>
        <dbReference type="RuleBase" id="RU004171"/>
    </source>
</evidence>
<dbReference type="EC" id="1.1.1.3" evidence="4 14"/>
<feature type="binding site" evidence="13">
    <location>
        <position position="214"/>
    </location>
    <ligand>
        <name>L-homoserine</name>
        <dbReference type="ChEBI" id="CHEBI:57476"/>
    </ligand>
</feature>
<keyword evidence="9" id="KW-0915">Sodium</keyword>
<comment type="pathway">
    <text evidence="1 14">Amino-acid biosynthesis; L-threonine biosynthesis; L-threonine from L-aspartate: step 3/5.</text>
</comment>
<dbReference type="RefSeq" id="WP_160909979.1">
    <property type="nucleotide sequence ID" value="NZ_WMEQ01000012.1"/>
</dbReference>
<dbReference type="InterPro" id="IPR022697">
    <property type="entry name" value="HDH_short"/>
</dbReference>
<comment type="similarity">
    <text evidence="3 15">Belongs to the homoserine dehydrogenase family.</text>
</comment>
<dbReference type="PROSITE" id="PS01042">
    <property type="entry name" value="HOMOSER_DHGENASE"/>
    <property type="match status" value="1"/>
</dbReference>
<evidence type="ECO:0000256" key="12">
    <source>
        <dbReference type="PIRSR" id="PIRSR036497-1"/>
    </source>
</evidence>
<evidence type="ECO:0000256" key="11">
    <source>
        <dbReference type="ARBA" id="ARBA00048841"/>
    </source>
</evidence>
<feature type="binding site" evidence="13">
    <location>
        <position position="130"/>
    </location>
    <ligand>
        <name>NADPH</name>
        <dbReference type="ChEBI" id="CHEBI:57783"/>
    </ligand>
</feature>
<dbReference type="FunFam" id="3.30.360.10:FF:000005">
    <property type="entry name" value="Homoserine dehydrogenase"/>
    <property type="match status" value="1"/>
</dbReference>
<dbReference type="SUPFAM" id="SSF51735">
    <property type="entry name" value="NAD(P)-binding Rossmann-fold domains"/>
    <property type="match status" value="1"/>
</dbReference>
<dbReference type="Pfam" id="PF03447">
    <property type="entry name" value="NAD_binding_3"/>
    <property type="match status" value="1"/>
</dbReference>
<feature type="domain" description="Aspartate/homoserine dehydrogenase NAD-binding" evidence="17">
    <location>
        <begin position="9"/>
        <end position="150"/>
    </location>
</feature>
<proteinExistence type="inferred from homology"/>
<evidence type="ECO:0000256" key="4">
    <source>
        <dbReference type="ARBA" id="ARBA00013213"/>
    </source>
</evidence>
<gene>
    <name evidence="18" type="ORF">GLW05_15205</name>
</gene>
<dbReference type="GO" id="GO:0004412">
    <property type="term" value="F:homoserine dehydrogenase activity"/>
    <property type="evidence" value="ECO:0007669"/>
    <property type="project" value="UniProtKB-EC"/>
</dbReference>
<keyword evidence="10 14" id="KW-0486">Methionine biosynthesis</keyword>
<evidence type="ECO:0000256" key="10">
    <source>
        <dbReference type="ARBA" id="ARBA00023167"/>
    </source>
</evidence>
<evidence type="ECO:0000256" key="7">
    <source>
        <dbReference type="ARBA" id="ARBA00022697"/>
    </source>
</evidence>
<evidence type="ECO:0000256" key="6">
    <source>
        <dbReference type="ARBA" id="ARBA00022605"/>
    </source>
</evidence>
<evidence type="ECO:0000259" key="16">
    <source>
        <dbReference type="Pfam" id="PF00742"/>
    </source>
</evidence>
<evidence type="ECO:0000313" key="19">
    <source>
        <dbReference type="Proteomes" id="UP000468638"/>
    </source>
</evidence>
<dbReference type="UniPathway" id="UPA00050">
    <property type="reaction ID" value="UER00063"/>
</dbReference>
<feature type="domain" description="Homoserine dehydrogenase catalytic" evidence="16">
    <location>
        <begin position="163"/>
        <end position="339"/>
    </location>
</feature>
<sequence length="351" mass="38084">MGHNIAFIGFGGVGQGLANILLHQKDKLIQQEDLDVKVVAISDMMKGSLYHPDGLDVNLVLETLHSTGSLNDYPDRRGLVKGLDSVETIRQTNADTIMEVTFTDVKTGQPAIHHCETAFQAGKNVITTNKGPIALKYRELKKLAEQNGVFFGFEGTVMSGTPALRMPLSSLAGNEITEITGILNGTSNYILTKMEEGLAFDDALQEAKDNGFAEADPTNDIEGFDVRYKAVILTNYLMDVPIDVQDVPCEGISHLTPEDMKEAQKQGERWKLLATIKKENGNVTASVEPKRIPVSDPLASVSSATNAILYQCDLAGPITLTGAGAGITETGYSLLIDLIHIHRRKKTVNAY</sequence>
<feature type="active site" description="Proton donor" evidence="12">
    <location>
        <position position="229"/>
    </location>
</feature>
<dbReference type="EMBL" id="WMEQ01000012">
    <property type="protein sequence ID" value="MYL34942.1"/>
    <property type="molecule type" value="Genomic_DNA"/>
</dbReference>
<dbReference type="PIRSF" id="PIRSF036497">
    <property type="entry name" value="HDH_short"/>
    <property type="match status" value="1"/>
</dbReference>
<keyword evidence="6 14" id="KW-0028">Amino-acid biosynthesis</keyword>
<evidence type="ECO:0000256" key="5">
    <source>
        <dbReference type="ARBA" id="ARBA00013376"/>
    </source>
</evidence>
<dbReference type="GO" id="GO:0009086">
    <property type="term" value="P:methionine biosynthetic process"/>
    <property type="evidence" value="ECO:0007669"/>
    <property type="project" value="UniProtKB-KW"/>
</dbReference>
<dbReference type="OrthoDB" id="9808167at2"/>
<evidence type="ECO:0000256" key="3">
    <source>
        <dbReference type="ARBA" id="ARBA00006753"/>
    </source>
</evidence>
<feature type="binding site" evidence="13">
    <location>
        <begin position="9"/>
        <end position="14"/>
    </location>
    <ligand>
        <name>NADP(+)</name>
        <dbReference type="ChEBI" id="CHEBI:58349"/>
    </ligand>
</feature>
<comment type="pathway">
    <text evidence="2 14">Amino-acid biosynthesis; L-methionine biosynthesis via de novo pathway; L-homoserine from L-aspartate: step 3/3.</text>
</comment>
<evidence type="ECO:0000313" key="18">
    <source>
        <dbReference type="EMBL" id="MYL34942.1"/>
    </source>
</evidence>
<dbReference type="Gene3D" id="3.30.360.10">
    <property type="entry name" value="Dihydrodipicolinate Reductase, domain 2"/>
    <property type="match status" value="1"/>
</dbReference>